<dbReference type="SUPFAM" id="SSF48452">
    <property type="entry name" value="TPR-like"/>
    <property type="match status" value="1"/>
</dbReference>
<dbReference type="Proteomes" id="UP001325680">
    <property type="component" value="Chromosome"/>
</dbReference>
<evidence type="ECO:0000256" key="1">
    <source>
        <dbReference type="SAM" id="SignalP"/>
    </source>
</evidence>
<feature type="signal peptide" evidence="1">
    <location>
        <begin position="1"/>
        <end position="17"/>
    </location>
</feature>
<dbReference type="RefSeq" id="WP_114792025.1">
    <property type="nucleotide sequence ID" value="NZ_CP139960.1"/>
</dbReference>
<reference evidence="2 3" key="1">
    <citation type="submission" date="2023-12" db="EMBL/GenBank/DDBJ databases">
        <title>Genome sequencing and assembly of bacterial species from a model synthetic community.</title>
        <authorList>
            <person name="Hogle S.L."/>
        </authorList>
    </citation>
    <scope>NUCLEOTIDE SEQUENCE [LARGE SCALE GENOMIC DNA]</scope>
    <source>
        <strain evidence="2 3">HAMBI_3031</strain>
    </source>
</reference>
<evidence type="ECO:0000313" key="3">
    <source>
        <dbReference type="Proteomes" id="UP001325680"/>
    </source>
</evidence>
<proteinExistence type="predicted"/>
<gene>
    <name evidence="2" type="ORF">U0035_09225</name>
</gene>
<evidence type="ECO:0000313" key="2">
    <source>
        <dbReference type="EMBL" id="WQD40324.1"/>
    </source>
</evidence>
<protein>
    <recommendedName>
        <fullName evidence="4">Tetratricopeptide repeat protein</fullName>
    </recommendedName>
</protein>
<keyword evidence="3" id="KW-1185">Reference proteome</keyword>
<dbReference type="EMBL" id="CP139960">
    <property type="protein sequence ID" value="WQD40324.1"/>
    <property type="molecule type" value="Genomic_DNA"/>
</dbReference>
<sequence length="259" mass="30180">MKKTLIILLLLAGKLSAQPVCNAFLYMNDTLQYKACKLVEDIDEKYYQFSKEFQMLYDSALVICPYFSWGYREKSVAYLKSGDFITWKKLIDKAVLYDTLLNLGYRAWCRYEFFRDYEGAIADIDLLETKTPEIGWGINGNYHLTVTKAICYSELGQGAKAIDILSTYLQKAHPVGLYDYYQLGAIYFKNKDYTRSASAFRKQIEHHELAEAHSYLSLIYKKFHTDSLANQELQQARQLKAEGKKLRMVYTHHSNTIFF</sequence>
<feature type="chain" id="PRO_5046290965" description="Tetratricopeptide repeat protein" evidence="1">
    <location>
        <begin position="18"/>
        <end position="259"/>
    </location>
</feature>
<accession>A0ABZ0WC31</accession>
<organism evidence="2 3">
    <name type="scientific">Niabella yanshanensis</name>
    <dbReference type="NCBI Taxonomy" id="577386"/>
    <lineage>
        <taxon>Bacteria</taxon>
        <taxon>Pseudomonadati</taxon>
        <taxon>Bacteroidota</taxon>
        <taxon>Chitinophagia</taxon>
        <taxon>Chitinophagales</taxon>
        <taxon>Chitinophagaceae</taxon>
        <taxon>Niabella</taxon>
    </lineage>
</organism>
<dbReference type="Gene3D" id="1.25.40.10">
    <property type="entry name" value="Tetratricopeptide repeat domain"/>
    <property type="match status" value="1"/>
</dbReference>
<dbReference type="InterPro" id="IPR011990">
    <property type="entry name" value="TPR-like_helical_dom_sf"/>
</dbReference>
<name>A0ABZ0WC31_9BACT</name>
<evidence type="ECO:0008006" key="4">
    <source>
        <dbReference type="Google" id="ProtNLM"/>
    </source>
</evidence>
<keyword evidence="1" id="KW-0732">Signal</keyword>